<dbReference type="STRING" id="681398.PJIAN_3361"/>
<evidence type="ECO:0000313" key="2">
    <source>
        <dbReference type="EMBL" id="GAT63049.1"/>
    </source>
</evidence>
<proteinExistence type="predicted"/>
<gene>
    <name evidence="2" type="ORF">PJIAN_3361</name>
</gene>
<name>A0A161LV53_9BACT</name>
<accession>A0A161LV53</accession>
<dbReference type="AlphaFoldDB" id="A0A161LV53"/>
<feature type="region of interest" description="Disordered" evidence="1">
    <location>
        <begin position="154"/>
        <end position="201"/>
    </location>
</feature>
<sequence>MKRACFYQNTNLHENQDMRVPSGNLKTNYFRMKRTKIIFFICALSLVCFSSAHAQVRVNVNLGIQPTWGPASYDYAEYYFLPELGIYYSVPERVFIYPHGNGWKFAKRLPGRYRHFDLYSTYKVVVNEPRPYMRHGYYVEHYRDYRNMHQENRRDFQGDNGLHRGWEKNGKARGYDRDDDRGYDHDNGRGNRGHGHGHDRD</sequence>
<protein>
    <submittedName>
        <fullName evidence="2">Uncharacterized protein</fullName>
    </submittedName>
</protein>
<evidence type="ECO:0000256" key="1">
    <source>
        <dbReference type="SAM" id="MobiDB-lite"/>
    </source>
</evidence>
<organism evidence="2 3">
    <name type="scientific">Paludibacter jiangxiensis</name>
    <dbReference type="NCBI Taxonomy" id="681398"/>
    <lineage>
        <taxon>Bacteria</taxon>
        <taxon>Pseudomonadati</taxon>
        <taxon>Bacteroidota</taxon>
        <taxon>Bacteroidia</taxon>
        <taxon>Bacteroidales</taxon>
        <taxon>Paludibacteraceae</taxon>
        <taxon>Paludibacter</taxon>
    </lineage>
</organism>
<dbReference type="Proteomes" id="UP000076586">
    <property type="component" value="Unassembled WGS sequence"/>
</dbReference>
<feature type="compositionally biased region" description="Basic and acidic residues" evidence="1">
    <location>
        <begin position="154"/>
        <end position="189"/>
    </location>
</feature>
<dbReference type="EMBL" id="BDCR01000003">
    <property type="protein sequence ID" value="GAT63049.1"/>
    <property type="molecule type" value="Genomic_DNA"/>
</dbReference>
<evidence type="ECO:0000313" key="3">
    <source>
        <dbReference type="Proteomes" id="UP000076586"/>
    </source>
</evidence>
<keyword evidence="3" id="KW-1185">Reference proteome</keyword>
<reference evidence="3" key="1">
    <citation type="submission" date="2016-04" db="EMBL/GenBank/DDBJ databases">
        <title>Draft genome sequence of Paludibacter jiangxiensis strain NM7.</title>
        <authorList>
            <person name="Qiu Y."/>
            <person name="Matsuura N."/>
            <person name="Ohashi A."/>
            <person name="Tourlousse M.D."/>
            <person name="Sekiguchi Y."/>
        </authorList>
    </citation>
    <scope>NUCLEOTIDE SEQUENCE [LARGE SCALE GENOMIC DNA]</scope>
    <source>
        <strain evidence="3">NM7</strain>
    </source>
</reference>
<comment type="caution">
    <text evidence="2">The sequence shown here is derived from an EMBL/GenBank/DDBJ whole genome shotgun (WGS) entry which is preliminary data.</text>
</comment>
<reference evidence="3" key="2">
    <citation type="journal article" date="2017" name="Genome Announc.">
        <title>Draft genome sequence of Paludibacter jiangxiensis NM7(T), a propionate-producing fermentative bacterium.</title>
        <authorList>
            <person name="Qiu Y.-L."/>
            <person name="Tourlousse D.M."/>
            <person name="Matsuura N."/>
            <person name="Ohashi A."/>
            <person name="Sekiguchi Y."/>
        </authorList>
    </citation>
    <scope>NUCLEOTIDE SEQUENCE [LARGE SCALE GENOMIC DNA]</scope>
    <source>
        <strain evidence="3">NM7</strain>
    </source>
</reference>